<comment type="caution">
    <text evidence="2">The sequence shown here is derived from an EMBL/GenBank/DDBJ whole genome shotgun (WGS) entry which is preliminary data.</text>
</comment>
<evidence type="ECO:0000313" key="2">
    <source>
        <dbReference type="EMBL" id="TID27432.1"/>
    </source>
</evidence>
<feature type="compositionally biased region" description="Polar residues" evidence="1">
    <location>
        <begin position="295"/>
        <end position="316"/>
    </location>
</feature>
<reference evidence="2 3" key="1">
    <citation type="submission" date="2019-04" db="EMBL/GenBank/DDBJ databases">
        <title>High contiguity whole genome sequence and gene annotation resource for two Venturia nashicola isolates.</title>
        <authorList>
            <person name="Prokchorchik M."/>
            <person name="Won K."/>
            <person name="Lee Y."/>
            <person name="Choi E.D."/>
            <person name="Segonzac C."/>
            <person name="Sohn K.H."/>
        </authorList>
    </citation>
    <scope>NUCLEOTIDE SEQUENCE [LARGE SCALE GENOMIC DNA]</scope>
    <source>
        <strain evidence="2 3">PRI2</strain>
    </source>
</reference>
<feature type="compositionally biased region" description="Low complexity" evidence="1">
    <location>
        <begin position="142"/>
        <end position="152"/>
    </location>
</feature>
<name>A0A4Z1PW59_9PEZI</name>
<dbReference type="InterPro" id="IPR052973">
    <property type="entry name" value="Fungal_sec-metab_reg_TF"/>
</dbReference>
<evidence type="ECO:0000313" key="3">
    <source>
        <dbReference type="Proteomes" id="UP000298493"/>
    </source>
</evidence>
<dbReference type="AlphaFoldDB" id="A0A4Z1PW59"/>
<protein>
    <submittedName>
        <fullName evidence="2">E3 ubiquitin-protein ligase hel2</fullName>
    </submittedName>
</protein>
<dbReference type="Proteomes" id="UP000298493">
    <property type="component" value="Unassembled WGS sequence"/>
</dbReference>
<proteinExistence type="predicted"/>
<evidence type="ECO:0000256" key="1">
    <source>
        <dbReference type="SAM" id="MobiDB-lite"/>
    </source>
</evidence>
<organism evidence="2 3">
    <name type="scientific">Venturia nashicola</name>
    <dbReference type="NCBI Taxonomy" id="86259"/>
    <lineage>
        <taxon>Eukaryota</taxon>
        <taxon>Fungi</taxon>
        <taxon>Dikarya</taxon>
        <taxon>Ascomycota</taxon>
        <taxon>Pezizomycotina</taxon>
        <taxon>Dothideomycetes</taxon>
        <taxon>Pleosporomycetidae</taxon>
        <taxon>Venturiales</taxon>
        <taxon>Venturiaceae</taxon>
        <taxon>Venturia</taxon>
    </lineage>
</organism>
<sequence length="790" mass="89171">MAPDFSAESISDSEFIAASDWNNPFIFGDSTNNIDSTAPMSNQNFDDYVPNWPSVNQYSTEAPQAINGPASQSQQANNNYVYGFAQHQFPNPQQAISTNRARTPLSMPSNADYEWNQQEDLSPGVKTNISLGDLDPFSTSSFTTQASFQQQSPWSPMGHSRVPSIGINGMSFDSPSALPISQNTYRTSYAGSALSIDSSPQARGVGTPNSERSPLFAAVNLSSSLGSTDSQCHGHDHQHQTPRATQYAFQQTQNLNVDIVGIGAQSQGKKRRRSHAQRERTHSPLSDYVMVESSDPVSPSFTGSMKLEPSTSTPRSPITFVAEQFSSDSGKRPSTHGVIRRAQKEKRAGGRLLGSHLPADKAARAKQLREEGSCWICSLQRDSCTPGDTCERCIKRNQRDTMENGLGCDRTKLTDLKSFFLPDFLVRMGDKQVVSAFVDQHISRWRNTAIRIKLNMIWGIPPIEFELYEFEPKTNELLRQFQYSLDHRTGTRGWVEKNSPPLAMVSIENEDRDRYEQYLNRVVDKHMDKFVARCFKYEKDDFQGRLLKLMQQLKPDNQEQTALIRDIFRLQVVTYIYARSATIPPRQVDQLYKLHHSTKNPDVTYGKATSPRMANTQLKVLYCSLFGQIMDSVLRRLQQVLRSSRGGAKWTSAFVALLGLAMCFEEVQRIAHTSQDADALMGQMDERDATQSAEAACRCIDEKFQFMANLFRWKYNRGFNPLKDYEEPKVRGTLSESSLMFVKSVTALVQEKNDFLFEKQHVPILKAHQDKYTSRLVARFLLAFWGPTPT</sequence>
<feature type="region of interest" description="Disordered" evidence="1">
    <location>
        <begin position="142"/>
        <end position="166"/>
    </location>
</feature>
<gene>
    <name evidence="2" type="ORF">E6O75_ATG00199</name>
</gene>
<feature type="region of interest" description="Disordered" evidence="1">
    <location>
        <begin position="263"/>
        <end position="347"/>
    </location>
</feature>
<keyword evidence="3" id="KW-1185">Reference proteome</keyword>
<dbReference type="STRING" id="86259.A0A4Z1PW59"/>
<dbReference type="PANTHER" id="PTHR35392">
    <property type="entry name" value="ZN(II)2CYS6 TRANSCRIPTION FACTOR (EUROFUNG)-RELATED-RELATED"/>
    <property type="match status" value="1"/>
</dbReference>
<accession>A0A4Z1PW59</accession>
<dbReference type="PANTHER" id="PTHR35392:SF1">
    <property type="entry name" value="ZN(II)2CYS6 TRANSCRIPTION FACTOR (EUROFUNG)"/>
    <property type="match status" value="1"/>
</dbReference>
<dbReference type="EMBL" id="SNSC02000001">
    <property type="protein sequence ID" value="TID27432.1"/>
    <property type="molecule type" value="Genomic_DNA"/>
</dbReference>